<dbReference type="AlphaFoldDB" id="A0A6M3XVW0"/>
<organism evidence="1">
    <name type="scientific">viral metagenome</name>
    <dbReference type="NCBI Taxonomy" id="1070528"/>
    <lineage>
        <taxon>unclassified sequences</taxon>
        <taxon>metagenomes</taxon>
        <taxon>organismal metagenomes</taxon>
    </lineage>
</organism>
<dbReference type="EMBL" id="MT144966">
    <property type="protein sequence ID" value="QJI01987.1"/>
    <property type="molecule type" value="Genomic_DNA"/>
</dbReference>
<name>A0A6M3XVW0_9ZZZZ</name>
<proteinExistence type="predicted"/>
<gene>
    <name evidence="1" type="ORF">TM448B02856_0018</name>
</gene>
<accession>A0A6M3XVW0</accession>
<protein>
    <submittedName>
        <fullName evidence="1">Uncharacterized protein</fullName>
    </submittedName>
</protein>
<sequence length="63" mass="7207">MKKLSTPERHQLKIARDTLKMSDAGALIMGGMTKTEALNIINRYHGLKPTLAEKRHFDTTYTY</sequence>
<evidence type="ECO:0000313" key="1">
    <source>
        <dbReference type="EMBL" id="QJI01987.1"/>
    </source>
</evidence>
<reference evidence="1" key="1">
    <citation type="submission" date="2020-03" db="EMBL/GenBank/DDBJ databases">
        <title>The deep terrestrial virosphere.</title>
        <authorList>
            <person name="Holmfeldt K."/>
            <person name="Nilsson E."/>
            <person name="Simone D."/>
            <person name="Lopez-Fernandez M."/>
            <person name="Wu X."/>
            <person name="de Brujin I."/>
            <person name="Lundin D."/>
            <person name="Andersson A."/>
            <person name="Bertilsson S."/>
            <person name="Dopson M."/>
        </authorList>
    </citation>
    <scope>NUCLEOTIDE SEQUENCE</scope>
    <source>
        <strain evidence="1">TM448B02856</strain>
    </source>
</reference>